<protein>
    <submittedName>
        <fullName evidence="2">Uncharacterized protein</fullName>
    </submittedName>
</protein>
<dbReference type="AlphaFoldDB" id="A0A8K0KQF2"/>
<comment type="caution">
    <text evidence="2">The sequence shown here is derived from an EMBL/GenBank/DDBJ whole genome shotgun (WGS) entry which is preliminary data.</text>
</comment>
<dbReference type="PANTHER" id="PTHR47331">
    <property type="entry name" value="PHD-TYPE DOMAIN-CONTAINING PROTEIN"/>
    <property type="match status" value="1"/>
</dbReference>
<dbReference type="PANTHER" id="PTHR47331:SF5">
    <property type="entry name" value="RIBONUCLEASE H"/>
    <property type="match status" value="1"/>
</dbReference>
<dbReference type="Pfam" id="PF05380">
    <property type="entry name" value="Peptidase_A17"/>
    <property type="match status" value="2"/>
</dbReference>
<evidence type="ECO:0000313" key="3">
    <source>
        <dbReference type="Proteomes" id="UP000792457"/>
    </source>
</evidence>
<dbReference type="EMBL" id="KZ309774">
    <property type="protein sequence ID" value="KAG8239641.1"/>
    <property type="molecule type" value="Genomic_DNA"/>
</dbReference>
<dbReference type="Proteomes" id="UP000792457">
    <property type="component" value="Unassembled WGS sequence"/>
</dbReference>
<proteinExistence type="predicted"/>
<name>A0A8K0KQF2_LADFU</name>
<evidence type="ECO:0000256" key="1">
    <source>
        <dbReference type="SAM" id="MobiDB-lite"/>
    </source>
</evidence>
<organism evidence="2 3">
    <name type="scientific">Ladona fulva</name>
    <name type="common">Scarce chaser dragonfly</name>
    <name type="synonym">Libellula fulva</name>
    <dbReference type="NCBI Taxonomy" id="123851"/>
    <lineage>
        <taxon>Eukaryota</taxon>
        <taxon>Metazoa</taxon>
        <taxon>Ecdysozoa</taxon>
        <taxon>Arthropoda</taxon>
        <taxon>Hexapoda</taxon>
        <taxon>Insecta</taxon>
        <taxon>Pterygota</taxon>
        <taxon>Palaeoptera</taxon>
        <taxon>Odonata</taxon>
        <taxon>Epiprocta</taxon>
        <taxon>Anisoptera</taxon>
        <taxon>Libelluloidea</taxon>
        <taxon>Libellulidae</taxon>
        <taxon>Ladona</taxon>
    </lineage>
</organism>
<feature type="region of interest" description="Disordered" evidence="1">
    <location>
        <begin position="293"/>
        <end position="324"/>
    </location>
</feature>
<keyword evidence="3" id="KW-1185">Reference proteome</keyword>
<dbReference type="InterPro" id="IPR008042">
    <property type="entry name" value="Retrotrans_Pao"/>
</dbReference>
<gene>
    <name evidence="2" type="ORF">J437_LFUL019306</name>
</gene>
<accession>A0A8K0KQF2</accession>
<dbReference type="OrthoDB" id="8065733at2759"/>
<sequence>MCYESTSSQKKASLSSVTVPILGLKWSPHEDYFSFRVNMLLSQSVIIKRTILSQIPKLFDPLGWLSPVLITAKIVLQDLWILGMDWDTPITGKQGETWSFLRKQVITLQDLNMPGFMDSEIPRSKLIQLQFPIVQEKKKASLSSVTVPILGLKWSPHEDYFSFRVNMLLSQSVIIKRTILSQIPKLFDPLGWLSPVLITAKIVLQDLWILGMDWDTPITGKQGETWSFLRKQVITLQDLNMPGFMDSEIPRSKLIQLQFPIVQEKRRLPKKNALATTTLQPTSVPQGKALQHANREQAPHLHGRHTLAGRDRRTTMEPTMDESV</sequence>
<reference evidence="2" key="1">
    <citation type="submission" date="2013-04" db="EMBL/GenBank/DDBJ databases">
        <authorList>
            <person name="Qu J."/>
            <person name="Murali S.C."/>
            <person name="Bandaranaike D."/>
            <person name="Bellair M."/>
            <person name="Blankenburg K."/>
            <person name="Chao H."/>
            <person name="Dinh H."/>
            <person name="Doddapaneni H."/>
            <person name="Downs B."/>
            <person name="Dugan-Rocha S."/>
            <person name="Elkadiri S."/>
            <person name="Gnanaolivu R.D."/>
            <person name="Hernandez B."/>
            <person name="Javaid M."/>
            <person name="Jayaseelan J.C."/>
            <person name="Lee S."/>
            <person name="Li M."/>
            <person name="Ming W."/>
            <person name="Munidasa M."/>
            <person name="Muniz J."/>
            <person name="Nguyen L."/>
            <person name="Ongeri F."/>
            <person name="Osuji N."/>
            <person name="Pu L.-L."/>
            <person name="Puazo M."/>
            <person name="Qu C."/>
            <person name="Quiroz J."/>
            <person name="Raj R."/>
            <person name="Weissenberger G."/>
            <person name="Xin Y."/>
            <person name="Zou X."/>
            <person name="Han Y."/>
            <person name="Richards S."/>
            <person name="Worley K."/>
            <person name="Muzny D."/>
            <person name="Gibbs R."/>
        </authorList>
    </citation>
    <scope>NUCLEOTIDE SEQUENCE</scope>
    <source>
        <strain evidence="2">Sampled in the wild</strain>
    </source>
</reference>
<reference evidence="2" key="2">
    <citation type="submission" date="2017-10" db="EMBL/GenBank/DDBJ databases">
        <title>Ladona fulva Genome sequencing and assembly.</title>
        <authorList>
            <person name="Murali S."/>
            <person name="Richards S."/>
            <person name="Bandaranaike D."/>
            <person name="Bellair M."/>
            <person name="Blankenburg K."/>
            <person name="Chao H."/>
            <person name="Dinh H."/>
            <person name="Doddapaneni H."/>
            <person name="Dugan-Rocha S."/>
            <person name="Elkadiri S."/>
            <person name="Gnanaolivu R."/>
            <person name="Hernandez B."/>
            <person name="Skinner E."/>
            <person name="Javaid M."/>
            <person name="Lee S."/>
            <person name="Li M."/>
            <person name="Ming W."/>
            <person name="Munidasa M."/>
            <person name="Muniz J."/>
            <person name="Nguyen L."/>
            <person name="Hughes D."/>
            <person name="Osuji N."/>
            <person name="Pu L.-L."/>
            <person name="Puazo M."/>
            <person name="Qu C."/>
            <person name="Quiroz J."/>
            <person name="Raj R."/>
            <person name="Weissenberger G."/>
            <person name="Xin Y."/>
            <person name="Zou X."/>
            <person name="Han Y."/>
            <person name="Worley K."/>
            <person name="Muzny D."/>
            <person name="Gibbs R."/>
        </authorList>
    </citation>
    <scope>NUCLEOTIDE SEQUENCE</scope>
    <source>
        <strain evidence="2">Sampled in the wild</strain>
    </source>
</reference>
<evidence type="ECO:0000313" key="2">
    <source>
        <dbReference type="EMBL" id="KAG8239641.1"/>
    </source>
</evidence>